<name>A0A6A6I299_9PLEO</name>
<accession>A0A6A6I299</accession>
<dbReference type="RefSeq" id="XP_033678704.1">
    <property type="nucleotide sequence ID" value="XM_033832270.1"/>
</dbReference>
<feature type="region of interest" description="Disordered" evidence="1">
    <location>
        <begin position="1"/>
        <end position="22"/>
    </location>
</feature>
<dbReference type="EMBL" id="ML987204">
    <property type="protein sequence ID" value="KAF2243700.1"/>
    <property type="molecule type" value="Genomic_DNA"/>
</dbReference>
<dbReference type="GeneID" id="54585600"/>
<dbReference type="Proteomes" id="UP000800094">
    <property type="component" value="Unassembled WGS sequence"/>
</dbReference>
<protein>
    <submittedName>
        <fullName evidence="2">Uncharacterized protein</fullName>
    </submittedName>
</protein>
<evidence type="ECO:0000256" key="1">
    <source>
        <dbReference type="SAM" id="MobiDB-lite"/>
    </source>
</evidence>
<organism evidence="2 3">
    <name type="scientific">Trematosphaeria pertusa</name>
    <dbReference type="NCBI Taxonomy" id="390896"/>
    <lineage>
        <taxon>Eukaryota</taxon>
        <taxon>Fungi</taxon>
        <taxon>Dikarya</taxon>
        <taxon>Ascomycota</taxon>
        <taxon>Pezizomycotina</taxon>
        <taxon>Dothideomycetes</taxon>
        <taxon>Pleosporomycetidae</taxon>
        <taxon>Pleosporales</taxon>
        <taxon>Massarineae</taxon>
        <taxon>Trematosphaeriaceae</taxon>
        <taxon>Trematosphaeria</taxon>
    </lineage>
</organism>
<feature type="compositionally biased region" description="Polar residues" evidence="1">
    <location>
        <begin position="1"/>
        <end position="13"/>
    </location>
</feature>
<reference evidence="2" key="1">
    <citation type="journal article" date="2020" name="Stud. Mycol.">
        <title>101 Dothideomycetes genomes: a test case for predicting lifestyles and emergence of pathogens.</title>
        <authorList>
            <person name="Haridas S."/>
            <person name="Albert R."/>
            <person name="Binder M."/>
            <person name="Bloem J."/>
            <person name="Labutti K."/>
            <person name="Salamov A."/>
            <person name="Andreopoulos B."/>
            <person name="Baker S."/>
            <person name="Barry K."/>
            <person name="Bills G."/>
            <person name="Bluhm B."/>
            <person name="Cannon C."/>
            <person name="Castanera R."/>
            <person name="Culley D."/>
            <person name="Daum C."/>
            <person name="Ezra D."/>
            <person name="Gonzalez J."/>
            <person name="Henrissat B."/>
            <person name="Kuo A."/>
            <person name="Liang C."/>
            <person name="Lipzen A."/>
            <person name="Lutzoni F."/>
            <person name="Magnuson J."/>
            <person name="Mondo S."/>
            <person name="Nolan M."/>
            <person name="Ohm R."/>
            <person name="Pangilinan J."/>
            <person name="Park H.-J."/>
            <person name="Ramirez L."/>
            <person name="Alfaro M."/>
            <person name="Sun H."/>
            <person name="Tritt A."/>
            <person name="Yoshinaga Y."/>
            <person name="Zwiers L.-H."/>
            <person name="Turgeon B."/>
            <person name="Goodwin S."/>
            <person name="Spatafora J."/>
            <person name="Crous P."/>
            <person name="Grigoriev I."/>
        </authorList>
    </citation>
    <scope>NUCLEOTIDE SEQUENCE</scope>
    <source>
        <strain evidence="2">CBS 122368</strain>
    </source>
</reference>
<evidence type="ECO:0000313" key="3">
    <source>
        <dbReference type="Proteomes" id="UP000800094"/>
    </source>
</evidence>
<gene>
    <name evidence="2" type="ORF">BU26DRAFT_554550</name>
</gene>
<dbReference type="AlphaFoldDB" id="A0A6A6I299"/>
<proteinExistence type="predicted"/>
<sequence length="246" mass="27101">MSPVHTTARQQASFMLDSRRQSPPGPCQFPIFLMKRCPAQPQQTTQSCPLVADLLLEGRGIQDSQQTQQPTVRRQPSFVKWRLGIAAATSLYPLDHPQQSRGVSGRQTWAADQFLRRTRLAGSSYAIALTRNIRVAPCFVIPRIVNAHDINAAQYPLQAMSLTMTKQPTKPFKFPDSRAQVPSLMHCPAQPSTDSGFLDIVKLPQGDSQYGENAASSRMFVELGQQPAALLGAKGTRSPSSFILQI</sequence>
<keyword evidence="3" id="KW-1185">Reference proteome</keyword>
<evidence type="ECO:0000313" key="2">
    <source>
        <dbReference type="EMBL" id="KAF2243700.1"/>
    </source>
</evidence>